<keyword evidence="6 7" id="KW-0961">Cell wall biogenesis/degradation</keyword>
<dbReference type="GO" id="GO:0018104">
    <property type="term" value="P:peptidoglycan-protein cross-linking"/>
    <property type="evidence" value="ECO:0007669"/>
    <property type="project" value="TreeGrafter"/>
</dbReference>
<gene>
    <name evidence="10" type="ORF">AVDCRST_MAG59-4353</name>
</gene>
<dbReference type="GO" id="GO:0071555">
    <property type="term" value="P:cell wall organization"/>
    <property type="evidence" value="ECO:0007669"/>
    <property type="project" value="UniProtKB-UniRule"/>
</dbReference>
<reference evidence="10" key="1">
    <citation type="submission" date="2020-02" db="EMBL/GenBank/DDBJ databases">
        <authorList>
            <person name="Meier V. D."/>
        </authorList>
    </citation>
    <scope>NUCLEOTIDE SEQUENCE</scope>
    <source>
        <strain evidence="10">AVDCRST_MAG59</strain>
    </source>
</reference>
<evidence type="ECO:0000256" key="6">
    <source>
        <dbReference type="ARBA" id="ARBA00023316"/>
    </source>
</evidence>
<dbReference type="GO" id="GO:0008360">
    <property type="term" value="P:regulation of cell shape"/>
    <property type="evidence" value="ECO:0007669"/>
    <property type="project" value="UniProtKB-UniRule"/>
</dbReference>
<dbReference type="InterPro" id="IPR050979">
    <property type="entry name" value="LD-transpeptidase"/>
</dbReference>
<evidence type="ECO:0000256" key="7">
    <source>
        <dbReference type="PROSITE-ProRule" id="PRU01373"/>
    </source>
</evidence>
<dbReference type="GO" id="GO:0016740">
    <property type="term" value="F:transferase activity"/>
    <property type="evidence" value="ECO:0007669"/>
    <property type="project" value="UniProtKB-KW"/>
</dbReference>
<dbReference type="InterPro" id="IPR005490">
    <property type="entry name" value="LD_TPept_cat_dom"/>
</dbReference>
<dbReference type="GO" id="GO:0071972">
    <property type="term" value="F:peptidoglycan L,D-transpeptidase activity"/>
    <property type="evidence" value="ECO:0007669"/>
    <property type="project" value="TreeGrafter"/>
</dbReference>
<evidence type="ECO:0000256" key="5">
    <source>
        <dbReference type="ARBA" id="ARBA00022984"/>
    </source>
</evidence>
<keyword evidence="4 7" id="KW-0133">Cell shape</keyword>
<feature type="chain" id="PRO_5026692130" description="L,D-TPase catalytic domain-containing protein" evidence="8">
    <location>
        <begin position="27"/>
        <end position="189"/>
    </location>
</feature>
<protein>
    <recommendedName>
        <fullName evidence="9">L,D-TPase catalytic domain-containing protein</fullName>
    </recommendedName>
</protein>
<sequence>MPPILTRRRLILTAAPLAALAVSAVAPRSATRVAAQAATTFAIGAPVWATEAAVAYPGPGRQQAGDREVVVSLAQQRLWAYEGEAAILSTLVSTGTAETWETSTPIGQWRISVKLPVETMEGTVSGEAYRVEDVPDVMYFTDEGHALHGTYWHQNFGAPMSHGCVNLPLDVSGWMFGWAPEGTAVTVVP</sequence>
<dbReference type="UniPathway" id="UPA00219"/>
<dbReference type="PANTHER" id="PTHR30582:SF2">
    <property type="entry name" value="L,D-TRANSPEPTIDASE YCIB-RELATED"/>
    <property type="match status" value="1"/>
</dbReference>
<keyword evidence="3" id="KW-0808">Transferase</keyword>
<evidence type="ECO:0000256" key="3">
    <source>
        <dbReference type="ARBA" id="ARBA00022679"/>
    </source>
</evidence>
<dbReference type="GO" id="GO:0005576">
    <property type="term" value="C:extracellular region"/>
    <property type="evidence" value="ECO:0007669"/>
    <property type="project" value="TreeGrafter"/>
</dbReference>
<keyword evidence="8" id="KW-0732">Signal</keyword>
<evidence type="ECO:0000256" key="8">
    <source>
        <dbReference type="SAM" id="SignalP"/>
    </source>
</evidence>
<dbReference type="InterPro" id="IPR038063">
    <property type="entry name" value="Transpep_catalytic_dom"/>
</dbReference>
<keyword evidence="5 7" id="KW-0573">Peptidoglycan synthesis</keyword>
<dbReference type="AlphaFoldDB" id="A0A6J4VGM8"/>
<evidence type="ECO:0000313" key="10">
    <source>
        <dbReference type="EMBL" id="CAA9577916.1"/>
    </source>
</evidence>
<dbReference type="PROSITE" id="PS51318">
    <property type="entry name" value="TAT"/>
    <property type="match status" value="1"/>
</dbReference>
<feature type="domain" description="L,D-TPase catalytic" evidence="9">
    <location>
        <begin position="67"/>
        <end position="188"/>
    </location>
</feature>
<dbReference type="Gene3D" id="2.40.440.10">
    <property type="entry name" value="L,D-transpeptidase catalytic domain-like"/>
    <property type="match status" value="1"/>
</dbReference>
<dbReference type="EMBL" id="CADCWF010000318">
    <property type="protein sequence ID" value="CAA9577916.1"/>
    <property type="molecule type" value="Genomic_DNA"/>
</dbReference>
<comment type="pathway">
    <text evidence="1 7">Cell wall biogenesis; peptidoglycan biosynthesis.</text>
</comment>
<evidence type="ECO:0000256" key="2">
    <source>
        <dbReference type="ARBA" id="ARBA00005992"/>
    </source>
</evidence>
<feature type="active site" description="Proton donor/acceptor" evidence="7">
    <location>
        <position position="148"/>
    </location>
</feature>
<evidence type="ECO:0000256" key="4">
    <source>
        <dbReference type="ARBA" id="ARBA00022960"/>
    </source>
</evidence>
<comment type="similarity">
    <text evidence="2">Belongs to the YkuD family.</text>
</comment>
<dbReference type="Pfam" id="PF03734">
    <property type="entry name" value="YkuD"/>
    <property type="match status" value="1"/>
</dbReference>
<dbReference type="InterPro" id="IPR006311">
    <property type="entry name" value="TAT_signal"/>
</dbReference>
<feature type="active site" description="Nucleophile" evidence="7">
    <location>
        <position position="164"/>
    </location>
</feature>
<proteinExistence type="inferred from homology"/>
<dbReference type="CDD" id="cd16913">
    <property type="entry name" value="YkuD_like"/>
    <property type="match status" value="1"/>
</dbReference>
<organism evidence="10">
    <name type="scientific">uncultured Thermomicrobiales bacterium</name>
    <dbReference type="NCBI Taxonomy" id="1645740"/>
    <lineage>
        <taxon>Bacteria</taxon>
        <taxon>Pseudomonadati</taxon>
        <taxon>Thermomicrobiota</taxon>
        <taxon>Thermomicrobia</taxon>
        <taxon>Thermomicrobiales</taxon>
        <taxon>environmental samples</taxon>
    </lineage>
</organism>
<evidence type="ECO:0000259" key="9">
    <source>
        <dbReference type="PROSITE" id="PS52029"/>
    </source>
</evidence>
<accession>A0A6J4VGM8</accession>
<feature type="signal peptide" evidence="8">
    <location>
        <begin position="1"/>
        <end position="26"/>
    </location>
</feature>
<evidence type="ECO:0000256" key="1">
    <source>
        <dbReference type="ARBA" id="ARBA00004752"/>
    </source>
</evidence>
<dbReference type="PROSITE" id="PS52029">
    <property type="entry name" value="LD_TPASE"/>
    <property type="match status" value="1"/>
</dbReference>
<dbReference type="SUPFAM" id="SSF141523">
    <property type="entry name" value="L,D-transpeptidase catalytic domain-like"/>
    <property type="match status" value="1"/>
</dbReference>
<dbReference type="PANTHER" id="PTHR30582">
    <property type="entry name" value="L,D-TRANSPEPTIDASE"/>
    <property type="match status" value="1"/>
</dbReference>
<name>A0A6J4VGM8_9BACT</name>